<comment type="caution">
    <text evidence="14">The sequence shown here is derived from an EMBL/GenBank/DDBJ whole genome shotgun (WGS) entry which is preliminary data.</text>
</comment>
<sequence>MTGNEKKNVCPLLSNPELYNPDTIDLFNNVKERNYWLPCLEQMVQKFVNKAGYLNPDDPCATEKAEICFQKFHNLIEQLREDPTVLKPLSVRTLLEFNEDNLRANNFKDAWSFQKGRETTKALEEFEERIQNIDSISNFEEKWLELTKGVLAGNVFDWGAKAVSDILEQSQNFGLTDAMKTIQKRPWFHDNFDSWVKRLKKKPYKTCTIFVDNSGVDFILGILPMARELLSQNIKVILTANSAPALNDVTYHELNLYCCKAAQFCPILKESISNGQLITVENGQKGPCLDLTKLSPELCNLMKTVDLIIIEGMGRAVHTNLYAKFTVDCVKLAVLKNEWLAQSLGAHQFSVICNFESVT</sequence>
<feature type="domain" description="Damage-control phosphatase ARMT1-like metal-binding" evidence="13">
    <location>
        <begin position="39"/>
        <end position="348"/>
    </location>
</feature>
<dbReference type="GO" id="GO:0004594">
    <property type="term" value="F:pantothenate kinase activity"/>
    <property type="evidence" value="ECO:0007669"/>
    <property type="project" value="TreeGrafter"/>
</dbReference>
<evidence type="ECO:0000256" key="4">
    <source>
        <dbReference type="ARBA" id="ARBA00019490"/>
    </source>
</evidence>
<evidence type="ECO:0000256" key="3">
    <source>
        <dbReference type="ARBA" id="ARBA00011388"/>
    </source>
</evidence>
<dbReference type="InterPro" id="IPR036075">
    <property type="entry name" value="ARMT-1-like_metal-bd_sf"/>
</dbReference>
<evidence type="ECO:0000256" key="9">
    <source>
        <dbReference type="ARBA" id="ARBA00023211"/>
    </source>
</evidence>
<evidence type="ECO:0000313" key="14">
    <source>
        <dbReference type="EMBL" id="KAJ8971129.1"/>
    </source>
</evidence>
<keyword evidence="7" id="KW-0378">Hydrolase</keyword>
<comment type="cofactor">
    <cofactor evidence="2">
        <name>Ni(2+)</name>
        <dbReference type="ChEBI" id="CHEBI:49786"/>
    </cofactor>
</comment>
<keyword evidence="6" id="KW-0479">Metal-binding</keyword>
<name>A0AAV8ZTC5_9CUCU</name>
<gene>
    <name evidence="14" type="ORF">NQ314_000861</name>
</gene>
<evidence type="ECO:0000256" key="12">
    <source>
        <dbReference type="ARBA" id="ARBA00046055"/>
    </source>
</evidence>
<dbReference type="Pfam" id="PF01937">
    <property type="entry name" value="ARMT1-like_dom"/>
    <property type="match status" value="1"/>
</dbReference>
<dbReference type="Proteomes" id="UP001162156">
    <property type="component" value="Unassembled WGS sequence"/>
</dbReference>
<dbReference type="GO" id="GO:0005829">
    <property type="term" value="C:cytosol"/>
    <property type="evidence" value="ECO:0007669"/>
    <property type="project" value="TreeGrafter"/>
</dbReference>
<evidence type="ECO:0000256" key="10">
    <source>
        <dbReference type="ARBA" id="ARBA00029347"/>
    </source>
</evidence>
<accession>A0AAV8ZTC5</accession>
<dbReference type="Gene3D" id="1.20.1700.10">
    <property type="entry name" value="AF1104-like"/>
    <property type="match status" value="1"/>
</dbReference>
<keyword evidence="5" id="KW-0533">Nickel</keyword>
<dbReference type="EMBL" id="JANEYF010000250">
    <property type="protein sequence ID" value="KAJ8971129.1"/>
    <property type="molecule type" value="Genomic_DNA"/>
</dbReference>
<evidence type="ECO:0000256" key="6">
    <source>
        <dbReference type="ARBA" id="ARBA00022723"/>
    </source>
</evidence>
<dbReference type="GO" id="GO:0005634">
    <property type="term" value="C:nucleus"/>
    <property type="evidence" value="ECO:0007669"/>
    <property type="project" value="TreeGrafter"/>
</dbReference>
<evidence type="ECO:0000313" key="15">
    <source>
        <dbReference type="Proteomes" id="UP001162156"/>
    </source>
</evidence>
<organism evidence="14 15">
    <name type="scientific">Rhamnusium bicolor</name>
    <dbReference type="NCBI Taxonomy" id="1586634"/>
    <lineage>
        <taxon>Eukaryota</taxon>
        <taxon>Metazoa</taxon>
        <taxon>Ecdysozoa</taxon>
        <taxon>Arthropoda</taxon>
        <taxon>Hexapoda</taxon>
        <taxon>Insecta</taxon>
        <taxon>Pterygota</taxon>
        <taxon>Neoptera</taxon>
        <taxon>Endopterygota</taxon>
        <taxon>Coleoptera</taxon>
        <taxon>Polyphaga</taxon>
        <taxon>Cucujiformia</taxon>
        <taxon>Chrysomeloidea</taxon>
        <taxon>Cerambycidae</taxon>
        <taxon>Lepturinae</taxon>
        <taxon>Rhagiini</taxon>
        <taxon>Rhamnusium</taxon>
    </lineage>
</organism>
<evidence type="ECO:0000259" key="13">
    <source>
        <dbReference type="Pfam" id="PF01937"/>
    </source>
</evidence>
<dbReference type="PANTHER" id="PTHR12280:SF35">
    <property type="entry name" value="4'-PHOSPHOPANTETHEINE PHOSPHATASE"/>
    <property type="match status" value="1"/>
</dbReference>
<dbReference type="InterPro" id="IPR002791">
    <property type="entry name" value="ARMT1-like_metal-bd"/>
</dbReference>
<evidence type="ECO:0000256" key="2">
    <source>
        <dbReference type="ARBA" id="ARBA00001967"/>
    </source>
</evidence>
<comment type="cofactor">
    <cofactor evidence="1">
        <name>Mn(2+)</name>
        <dbReference type="ChEBI" id="CHEBI:29035"/>
    </cofactor>
</comment>
<dbReference type="GO" id="GO:0016787">
    <property type="term" value="F:hydrolase activity"/>
    <property type="evidence" value="ECO:0007669"/>
    <property type="project" value="UniProtKB-KW"/>
</dbReference>
<keyword evidence="15" id="KW-1185">Reference proteome</keyword>
<evidence type="ECO:0000256" key="5">
    <source>
        <dbReference type="ARBA" id="ARBA00022596"/>
    </source>
</evidence>
<dbReference type="AlphaFoldDB" id="A0AAV8ZTC5"/>
<evidence type="ECO:0000256" key="11">
    <source>
        <dbReference type="ARBA" id="ARBA00032948"/>
    </source>
</evidence>
<protein>
    <recommendedName>
        <fullName evidence="4">4'-phosphopantetheine phosphatase</fullName>
    </recommendedName>
    <alternativeName>
        <fullName evidence="11">Inactive pantothenic acid kinase 4</fullName>
    </alternativeName>
</protein>
<evidence type="ECO:0000256" key="1">
    <source>
        <dbReference type="ARBA" id="ARBA00001936"/>
    </source>
</evidence>
<dbReference type="PANTHER" id="PTHR12280">
    <property type="entry name" value="PANTOTHENATE KINASE"/>
    <property type="match status" value="1"/>
</dbReference>
<evidence type="ECO:0000256" key="7">
    <source>
        <dbReference type="ARBA" id="ARBA00022801"/>
    </source>
</evidence>
<reference evidence="14" key="1">
    <citation type="journal article" date="2023" name="Insect Mol. Biol.">
        <title>Genome sequencing provides insights into the evolution of gene families encoding plant cell wall-degrading enzymes in longhorned beetles.</title>
        <authorList>
            <person name="Shin N.R."/>
            <person name="Okamura Y."/>
            <person name="Kirsch R."/>
            <person name="Pauchet Y."/>
        </authorList>
    </citation>
    <scope>NUCLEOTIDE SEQUENCE</scope>
    <source>
        <tissue evidence="14">Midgut</tissue>
    </source>
</reference>
<dbReference type="SUPFAM" id="SSF111321">
    <property type="entry name" value="AF1104-like"/>
    <property type="match status" value="1"/>
</dbReference>
<dbReference type="InterPro" id="IPR004567">
    <property type="entry name" value="Type_II_PanK"/>
</dbReference>
<comment type="subunit">
    <text evidence="3">Homodimer. Interacts with PKM.</text>
</comment>
<dbReference type="Gene3D" id="3.40.50.10880">
    <property type="entry name" value="Uncharacterised protein PF01937, DUF89, domain 3"/>
    <property type="match status" value="1"/>
</dbReference>
<dbReference type="InterPro" id="IPR035073">
    <property type="entry name" value="At2g17340_3_helix_bundle"/>
</dbReference>
<proteinExistence type="predicted"/>
<dbReference type="GO" id="GO:0046872">
    <property type="term" value="F:metal ion binding"/>
    <property type="evidence" value="ECO:0007669"/>
    <property type="project" value="UniProtKB-KW"/>
</dbReference>
<evidence type="ECO:0000256" key="8">
    <source>
        <dbReference type="ARBA" id="ARBA00023074"/>
    </source>
</evidence>
<dbReference type="GO" id="GO:0015937">
    <property type="term" value="P:coenzyme A biosynthetic process"/>
    <property type="evidence" value="ECO:0007669"/>
    <property type="project" value="InterPro"/>
</dbReference>
<comment type="catalytic activity">
    <reaction evidence="10">
        <text>(R)-4'-phospho-S-sulfopantetheine + H2O = (R)-S-sulfopantetheine + phosphate</text>
        <dbReference type="Rhea" id="RHEA:68340"/>
        <dbReference type="ChEBI" id="CHEBI:15377"/>
        <dbReference type="ChEBI" id="CHEBI:43474"/>
        <dbReference type="ChEBI" id="CHEBI:177302"/>
        <dbReference type="ChEBI" id="CHEBI:177303"/>
    </reaction>
    <physiologicalReaction direction="left-to-right" evidence="10">
        <dbReference type="Rhea" id="RHEA:68341"/>
    </physiologicalReaction>
</comment>
<comment type="function">
    <text evidence="12">Phosphatase which shows a preference for 4'-phosphopantetheine and its oxidatively damaged forms (sulfonate or S-sulfonate), providing strong indirect evidence that the phosphatase activity pre-empts damage in the coenzyme A (CoA) pathway. Hydrolyzing excess 4'-phosphopantetheine could constitute a directed overflow mechanism to prevent its oxidation to the S-sulfonate, sulfonate, or other forms. Hydrolyzing 4'-phosphopantetheine sulfonate or S-sulfonate would forestall their conversion to inactive forms of CoA and acyl carrier protein. May play a role in the physiological regulation of CoA intracellular levels.</text>
</comment>
<keyword evidence="8" id="KW-0944">Nitration</keyword>
<dbReference type="GO" id="GO:0005524">
    <property type="term" value="F:ATP binding"/>
    <property type="evidence" value="ECO:0007669"/>
    <property type="project" value="InterPro"/>
</dbReference>
<keyword evidence="9" id="KW-0464">Manganese</keyword>